<dbReference type="AlphaFoldDB" id="A0A9Q9I6V2"/>
<dbReference type="SUPFAM" id="SSF54427">
    <property type="entry name" value="NTF2-like"/>
    <property type="match status" value="1"/>
</dbReference>
<dbReference type="Proteomes" id="UP001058003">
    <property type="component" value="Chromosome"/>
</dbReference>
<dbReference type="Pfam" id="PF12680">
    <property type="entry name" value="SnoaL_2"/>
    <property type="match status" value="1"/>
</dbReference>
<dbReference type="InterPro" id="IPR032710">
    <property type="entry name" value="NTF2-like_dom_sf"/>
</dbReference>
<keyword evidence="3" id="KW-1185">Reference proteome</keyword>
<feature type="domain" description="SnoaL-like" evidence="1">
    <location>
        <begin position="13"/>
        <end position="118"/>
    </location>
</feature>
<dbReference type="OrthoDB" id="3681559at2"/>
<dbReference type="InterPro" id="IPR037401">
    <property type="entry name" value="SnoaL-like"/>
</dbReference>
<name>A0A9Q9I6V2_9ACTN</name>
<evidence type="ECO:0000313" key="3">
    <source>
        <dbReference type="Proteomes" id="UP001058003"/>
    </source>
</evidence>
<reference evidence="2" key="1">
    <citation type="submission" date="2021-04" db="EMBL/GenBank/DDBJ databases">
        <title>Dactylosporangium aurantiacum NRRL B-8018 full assembly.</title>
        <authorList>
            <person name="Hartkoorn R.C."/>
            <person name="Beaudoing E."/>
            <person name="Hot D."/>
        </authorList>
    </citation>
    <scope>NUCLEOTIDE SEQUENCE</scope>
    <source>
        <strain evidence="2">NRRL B-8018</strain>
    </source>
</reference>
<gene>
    <name evidence="2" type="ORF">Daura_26400</name>
</gene>
<evidence type="ECO:0000259" key="1">
    <source>
        <dbReference type="Pfam" id="PF12680"/>
    </source>
</evidence>
<organism evidence="2 3">
    <name type="scientific">Dactylosporangium aurantiacum</name>
    <dbReference type="NCBI Taxonomy" id="35754"/>
    <lineage>
        <taxon>Bacteria</taxon>
        <taxon>Bacillati</taxon>
        <taxon>Actinomycetota</taxon>
        <taxon>Actinomycetes</taxon>
        <taxon>Micromonosporales</taxon>
        <taxon>Micromonosporaceae</taxon>
        <taxon>Dactylosporangium</taxon>
    </lineage>
</organism>
<protein>
    <submittedName>
        <fullName evidence="2">Nuclear transport factor 2 family protein</fullName>
    </submittedName>
</protein>
<dbReference type="Gene3D" id="3.10.450.50">
    <property type="match status" value="1"/>
</dbReference>
<evidence type="ECO:0000313" key="2">
    <source>
        <dbReference type="EMBL" id="UWZ50372.1"/>
    </source>
</evidence>
<dbReference type="KEGG" id="daur:Daura_26400"/>
<dbReference type="EMBL" id="CP073767">
    <property type="protein sequence ID" value="UWZ50372.1"/>
    <property type="molecule type" value="Genomic_DNA"/>
</dbReference>
<dbReference type="RefSeq" id="WP_052388010.1">
    <property type="nucleotide sequence ID" value="NZ_CP073767.1"/>
</dbReference>
<sequence length="143" mass="15579">MDSPRQVVEQVRRMVAGEGVVFADLFAEDGVLRYPFALPGQPPELRGRAAIRAYHGAAAGSRRLFDMDGVDALVRDTDDPEVVVAEIEHHGRSLVTGEPYRFRALAVIRVRAGEIVSYDDYMDPIATARLLGRTADLAAALTG</sequence>
<proteinExistence type="predicted"/>
<accession>A0A9Q9I6V2</accession>